<name>A0A9P0B219_BRAAE</name>
<sequence length="147" mass="17359">MSSDIENDLKKLEQLNRMLTQLDIQTNARKKEKMILEHQYSKLINRQNNSQQNIKHVFLEKEGIVEEIRSITDRIQVTKNQIEMKINKIKSVNEQKGVILKEFIDLKVQAEQKLSLLKQEKIKLEESIVVTEENINQLFNCIKKSLK</sequence>
<feature type="coiled-coil region" evidence="1">
    <location>
        <begin position="75"/>
        <end position="134"/>
    </location>
</feature>
<evidence type="ECO:0000313" key="3">
    <source>
        <dbReference type="Proteomes" id="UP001154078"/>
    </source>
</evidence>
<evidence type="ECO:0000313" key="2">
    <source>
        <dbReference type="EMBL" id="CAH0552210.1"/>
    </source>
</evidence>
<organism evidence="2 3">
    <name type="scientific">Brassicogethes aeneus</name>
    <name type="common">Rape pollen beetle</name>
    <name type="synonym">Meligethes aeneus</name>
    <dbReference type="NCBI Taxonomy" id="1431903"/>
    <lineage>
        <taxon>Eukaryota</taxon>
        <taxon>Metazoa</taxon>
        <taxon>Ecdysozoa</taxon>
        <taxon>Arthropoda</taxon>
        <taxon>Hexapoda</taxon>
        <taxon>Insecta</taxon>
        <taxon>Pterygota</taxon>
        <taxon>Neoptera</taxon>
        <taxon>Endopterygota</taxon>
        <taxon>Coleoptera</taxon>
        <taxon>Polyphaga</taxon>
        <taxon>Cucujiformia</taxon>
        <taxon>Nitidulidae</taxon>
        <taxon>Meligethinae</taxon>
        <taxon>Brassicogethes</taxon>
    </lineage>
</organism>
<proteinExistence type="predicted"/>
<reference evidence="2" key="1">
    <citation type="submission" date="2021-12" db="EMBL/GenBank/DDBJ databases">
        <authorList>
            <person name="King R."/>
        </authorList>
    </citation>
    <scope>NUCLEOTIDE SEQUENCE</scope>
</reference>
<accession>A0A9P0B219</accession>
<evidence type="ECO:0000256" key="1">
    <source>
        <dbReference type="SAM" id="Coils"/>
    </source>
</evidence>
<protein>
    <submittedName>
        <fullName evidence="2">Uncharacterized protein</fullName>
    </submittedName>
</protein>
<dbReference type="AlphaFoldDB" id="A0A9P0B219"/>
<keyword evidence="3" id="KW-1185">Reference proteome</keyword>
<gene>
    <name evidence="2" type="ORF">MELIAE_LOCUS4637</name>
</gene>
<dbReference type="Proteomes" id="UP001154078">
    <property type="component" value="Chromosome 2"/>
</dbReference>
<keyword evidence="1" id="KW-0175">Coiled coil</keyword>
<dbReference type="EMBL" id="OV121133">
    <property type="protein sequence ID" value="CAH0552210.1"/>
    <property type="molecule type" value="Genomic_DNA"/>
</dbReference>